<evidence type="ECO:0000313" key="4">
    <source>
        <dbReference type="EMBL" id="CAF3978030.1"/>
    </source>
</evidence>
<dbReference type="Proteomes" id="UP000663874">
    <property type="component" value="Unassembled WGS sequence"/>
</dbReference>
<dbReference type="EMBL" id="CAJNOO010001975">
    <property type="protein sequence ID" value="CAF1222142.1"/>
    <property type="molecule type" value="Genomic_DNA"/>
</dbReference>
<reference evidence="2" key="1">
    <citation type="submission" date="2021-02" db="EMBL/GenBank/DDBJ databases">
        <authorList>
            <person name="Nowell W R."/>
        </authorList>
    </citation>
    <scope>NUCLEOTIDE SEQUENCE</scope>
</reference>
<evidence type="ECO:0000313" key="1">
    <source>
        <dbReference type="EMBL" id="CAF1222142.1"/>
    </source>
</evidence>
<comment type="caution">
    <text evidence="2">The sequence shown here is derived from an EMBL/GenBank/DDBJ whole genome shotgun (WGS) entry which is preliminary data.</text>
</comment>
<name>A0A815DMB4_9BILA</name>
<dbReference type="Proteomes" id="UP000663889">
    <property type="component" value="Unassembled WGS sequence"/>
</dbReference>
<dbReference type="Proteomes" id="UP000663823">
    <property type="component" value="Unassembled WGS sequence"/>
</dbReference>
<dbReference type="SUPFAM" id="SSF101898">
    <property type="entry name" value="NHL repeat"/>
    <property type="match status" value="1"/>
</dbReference>
<sequence length="268" mass="28944">MWFLSLDFPPLDATWQTEAETVAGSDKIGAPGGIFIDRHNTLFIADQYNYRIVKLEYGTTNVMVVLDGLNYPDDLVIDSKAWSVAVDDKDSVFVATYYGSVLEWKKNASGEGKVVVDQLGEPRGLSIDSFGTLYIANCGGQNTTNTQPSTCGCCPSPCCQAKVTPCSTNSDCECLMMAMTGGGMCTDTAISCNDLIPCANDNKTCSAPNTVCVNNTRCTIPVCYPIDRASSQRCPPLTSGISIINTGKGFLNYNADGYYRTNLKLRDL</sequence>
<dbReference type="Gene3D" id="2.120.10.30">
    <property type="entry name" value="TolB, C-terminal domain"/>
    <property type="match status" value="2"/>
</dbReference>
<evidence type="ECO:0000313" key="5">
    <source>
        <dbReference type="Proteomes" id="UP000663889"/>
    </source>
</evidence>
<dbReference type="EMBL" id="CAJOAX010006349">
    <property type="protein sequence ID" value="CAF3978030.1"/>
    <property type="molecule type" value="Genomic_DNA"/>
</dbReference>
<dbReference type="OrthoDB" id="10036410at2759"/>
<protein>
    <submittedName>
        <fullName evidence="2">Uncharacterized protein</fullName>
    </submittedName>
</protein>
<proteinExistence type="predicted"/>
<dbReference type="AlphaFoldDB" id="A0A815DMB4"/>
<gene>
    <name evidence="3" type="ORF">FNK824_LOCUS8092</name>
    <name evidence="4" type="ORF">OTI717_LOCUS27795</name>
    <name evidence="1" type="ORF">RFH988_LOCUS25703</name>
    <name evidence="2" type="ORF">SEV965_LOCUS26220</name>
</gene>
<dbReference type="InterPro" id="IPR011042">
    <property type="entry name" value="6-blade_b-propeller_TolB-like"/>
</dbReference>
<accession>A0A815DMB4</accession>
<dbReference type="Proteomes" id="UP000663882">
    <property type="component" value="Unassembled WGS sequence"/>
</dbReference>
<organism evidence="2 5">
    <name type="scientific">Rotaria sordida</name>
    <dbReference type="NCBI Taxonomy" id="392033"/>
    <lineage>
        <taxon>Eukaryota</taxon>
        <taxon>Metazoa</taxon>
        <taxon>Spiralia</taxon>
        <taxon>Gnathifera</taxon>
        <taxon>Rotifera</taxon>
        <taxon>Eurotatoria</taxon>
        <taxon>Bdelloidea</taxon>
        <taxon>Philodinida</taxon>
        <taxon>Philodinidae</taxon>
        <taxon>Rotaria</taxon>
    </lineage>
</organism>
<evidence type="ECO:0000313" key="3">
    <source>
        <dbReference type="EMBL" id="CAF3684683.1"/>
    </source>
</evidence>
<evidence type="ECO:0000313" key="2">
    <source>
        <dbReference type="EMBL" id="CAF1299738.1"/>
    </source>
</evidence>
<dbReference type="EMBL" id="CAJOBE010000783">
    <property type="protein sequence ID" value="CAF3684683.1"/>
    <property type="molecule type" value="Genomic_DNA"/>
</dbReference>
<dbReference type="EMBL" id="CAJNOU010002199">
    <property type="protein sequence ID" value="CAF1299738.1"/>
    <property type="molecule type" value="Genomic_DNA"/>
</dbReference>